<name>A0A835RAQ6_VANPL</name>
<feature type="compositionally biased region" description="Acidic residues" evidence="1">
    <location>
        <begin position="50"/>
        <end position="59"/>
    </location>
</feature>
<comment type="caution">
    <text evidence="2">The sequence shown here is derived from an EMBL/GenBank/DDBJ whole genome shotgun (WGS) entry which is preliminary data.</text>
</comment>
<evidence type="ECO:0000313" key="3">
    <source>
        <dbReference type="EMBL" id="KAG0490527.1"/>
    </source>
</evidence>
<dbReference type="Proteomes" id="UP000639772">
    <property type="component" value="Chromosome 3"/>
</dbReference>
<sequence length="67" mass="7289">MHVVKAISYSAGNPQSSTPVQWFCLFYCKRLNGDEDVFGEASEESRSVEGDADVGDIGETDISMLKA</sequence>
<organism evidence="2 4">
    <name type="scientific">Vanilla planifolia</name>
    <name type="common">Vanilla</name>
    <dbReference type="NCBI Taxonomy" id="51239"/>
    <lineage>
        <taxon>Eukaryota</taxon>
        <taxon>Viridiplantae</taxon>
        <taxon>Streptophyta</taxon>
        <taxon>Embryophyta</taxon>
        <taxon>Tracheophyta</taxon>
        <taxon>Spermatophyta</taxon>
        <taxon>Magnoliopsida</taxon>
        <taxon>Liliopsida</taxon>
        <taxon>Asparagales</taxon>
        <taxon>Orchidaceae</taxon>
        <taxon>Vanilloideae</taxon>
        <taxon>Vanilleae</taxon>
        <taxon>Vanilla</taxon>
    </lineage>
</organism>
<feature type="region of interest" description="Disordered" evidence="1">
    <location>
        <begin position="40"/>
        <end position="67"/>
    </location>
</feature>
<dbReference type="EMBL" id="JADCNM010000003">
    <property type="protein sequence ID" value="KAG0490527.1"/>
    <property type="molecule type" value="Genomic_DNA"/>
</dbReference>
<dbReference type="AlphaFoldDB" id="A0A835RAQ6"/>
<accession>A0A835RAQ6</accession>
<protein>
    <submittedName>
        <fullName evidence="2">Uncharacterized protein</fullName>
    </submittedName>
</protein>
<reference evidence="4 5" key="1">
    <citation type="journal article" date="2020" name="Nat. Food">
        <title>A phased Vanilla planifolia genome enables genetic improvement of flavour and production.</title>
        <authorList>
            <person name="Hasing T."/>
            <person name="Tang H."/>
            <person name="Brym M."/>
            <person name="Khazi F."/>
            <person name="Huang T."/>
            <person name="Chambers A.H."/>
        </authorList>
    </citation>
    <scope>NUCLEOTIDE SEQUENCE [LARGE SCALE GENOMIC DNA]</scope>
    <source>
        <tissue evidence="2">Leaf</tissue>
    </source>
</reference>
<evidence type="ECO:0000256" key="1">
    <source>
        <dbReference type="SAM" id="MobiDB-lite"/>
    </source>
</evidence>
<evidence type="ECO:0000313" key="5">
    <source>
        <dbReference type="Proteomes" id="UP000639772"/>
    </source>
</evidence>
<proteinExistence type="predicted"/>
<dbReference type="EMBL" id="JADCNL010000003">
    <property type="protein sequence ID" value="KAG0488765.1"/>
    <property type="molecule type" value="Genomic_DNA"/>
</dbReference>
<dbReference type="Proteomes" id="UP000636800">
    <property type="component" value="Chromosome 3"/>
</dbReference>
<evidence type="ECO:0000313" key="2">
    <source>
        <dbReference type="EMBL" id="KAG0488765.1"/>
    </source>
</evidence>
<keyword evidence="4" id="KW-1185">Reference proteome</keyword>
<gene>
    <name evidence="3" type="ORF">HPP92_007390</name>
    <name evidence="2" type="ORF">HPP92_007576</name>
</gene>
<evidence type="ECO:0000313" key="4">
    <source>
        <dbReference type="Proteomes" id="UP000636800"/>
    </source>
</evidence>